<dbReference type="NCBIfam" id="TIGR02001">
    <property type="entry name" value="gcw_chp"/>
    <property type="match status" value="1"/>
</dbReference>
<dbReference type="AlphaFoldDB" id="A0A2A5B147"/>
<dbReference type="EMBL" id="NVVJ01000019">
    <property type="protein sequence ID" value="PCJ25195.1"/>
    <property type="molecule type" value="Genomic_DNA"/>
</dbReference>
<gene>
    <name evidence="2" type="ORF">COA96_07790</name>
</gene>
<dbReference type="Pfam" id="PF09694">
    <property type="entry name" value="Gcw_chp"/>
    <property type="match status" value="1"/>
</dbReference>
<evidence type="ECO:0008006" key="4">
    <source>
        <dbReference type="Google" id="ProtNLM"/>
    </source>
</evidence>
<evidence type="ECO:0000256" key="1">
    <source>
        <dbReference type="SAM" id="SignalP"/>
    </source>
</evidence>
<keyword evidence="1" id="KW-0732">Signal</keyword>
<sequence>MKTLTHIAAGLILASSGLFAATASADVSYNVGYTSEYYFRGILQKNSSASAGIDYEEGGFYAGAWTADVGDGLEIDGYFGYGIETESGFTASIGATGYYYTGQFDDKYEELNFNFGYGMFSLEYSVGEAGYSSGASDYDFLGLTISGESGLYATFGTFGEDADGDYLELGYGMTISDIDFGVAAILTDDDLGGLNGEFDSSGSGTESEALVFSIGYSW</sequence>
<name>A0A2A5B147_9GAMM</name>
<dbReference type="Proteomes" id="UP000218327">
    <property type="component" value="Unassembled WGS sequence"/>
</dbReference>
<accession>A0A2A5B147</accession>
<evidence type="ECO:0000313" key="2">
    <source>
        <dbReference type="EMBL" id="PCJ25195.1"/>
    </source>
</evidence>
<feature type="signal peptide" evidence="1">
    <location>
        <begin position="1"/>
        <end position="20"/>
    </location>
</feature>
<feature type="chain" id="PRO_5012901582" description="Outer membrane protein beta-barrel domain-containing protein" evidence="1">
    <location>
        <begin position="21"/>
        <end position="218"/>
    </location>
</feature>
<proteinExistence type="predicted"/>
<comment type="caution">
    <text evidence="2">The sequence shown here is derived from an EMBL/GenBank/DDBJ whole genome shotgun (WGS) entry which is preliminary data.</text>
</comment>
<protein>
    <recommendedName>
        <fullName evidence="4">Outer membrane protein beta-barrel domain-containing protein</fullName>
    </recommendedName>
</protein>
<evidence type="ECO:0000313" key="3">
    <source>
        <dbReference type="Proteomes" id="UP000218327"/>
    </source>
</evidence>
<reference evidence="3" key="1">
    <citation type="submission" date="2017-08" db="EMBL/GenBank/DDBJ databases">
        <title>A dynamic microbial community with high functional redundancy inhabits the cold, oxic subseafloor aquifer.</title>
        <authorList>
            <person name="Tully B.J."/>
            <person name="Wheat C.G."/>
            <person name="Glazer B.T."/>
            <person name="Huber J.A."/>
        </authorList>
    </citation>
    <scope>NUCLEOTIDE SEQUENCE [LARGE SCALE GENOMIC DNA]</scope>
</reference>
<dbReference type="InterPro" id="IPR010239">
    <property type="entry name" value="CHP02001"/>
</dbReference>
<organism evidence="2 3">
    <name type="scientific">SAR86 cluster bacterium</name>
    <dbReference type="NCBI Taxonomy" id="2030880"/>
    <lineage>
        <taxon>Bacteria</taxon>
        <taxon>Pseudomonadati</taxon>
        <taxon>Pseudomonadota</taxon>
        <taxon>Gammaproteobacteria</taxon>
        <taxon>SAR86 cluster</taxon>
    </lineage>
</organism>